<accession>A0A6C7E762</accession>
<dbReference type="Proteomes" id="UP000011863">
    <property type="component" value="Chromosome"/>
</dbReference>
<dbReference type="InterPro" id="IPR017853">
    <property type="entry name" value="GH"/>
</dbReference>
<keyword evidence="2" id="KW-1185">Reference proteome</keyword>
<gene>
    <name evidence="1" type="ORF">YM304_07550</name>
</gene>
<dbReference type="AlphaFoldDB" id="A0A6C7E762"/>
<dbReference type="EMBL" id="AP012057">
    <property type="protein sequence ID" value="BAN01069.1"/>
    <property type="molecule type" value="Genomic_DNA"/>
</dbReference>
<evidence type="ECO:0000313" key="1">
    <source>
        <dbReference type="EMBL" id="BAN01069.1"/>
    </source>
</evidence>
<name>A0A6C7E762_ILUCY</name>
<organism evidence="1 2">
    <name type="scientific">Ilumatobacter coccineus (strain NBRC 103263 / KCTC 29153 / YM16-304)</name>
    <dbReference type="NCBI Taxonomy" id="1313172"/>
    <lineage>
        <taxon>Bacteria</taxon>
        <taxon>Bacillati</taxon>
        <taxon>Actinomycetota</taxon>
        <taxon>Acidimicrobiia</taxon>
        <taxon>Acidimicrobiales</taxon>
        <taxon>Ilumatobacteraceae</taxon>
        <taxon>Ilumatobacter</taxon>
    </lineage>
</organism>
<reference evidence="1 2" key="1">
    <citation type="journal article" date="2013" name="Int. J. Syst. Evol. Microbiol.">
        <title>Ilumatobacter nonamiense sp. nov. and Ilumatobacter coccineum sp. nov., isolated from seashore sand.</title>
        <authorList>
            <person name="Matsumoto A."/>
            <person name="Kasai H."/>
            <person name="Matsuo Y."/>
            <person name="Shizuri Y."/>
            <person name="Ichikawa N."/>
            <person name="Fujita N."/>
            <person name="Omura S."/>
            <person name="Takahashi Y."/>
        </authorList>
    </citation>
    <scope>NUCLEOTIDE SEQUENCE [LARGE SCALE GENOMIC DNA]</scope>
    <source>
        <strain evidence="2">NBRC 103263 / KCTC 29153 / YM16-304</strain>
    </source>
</reference>
<dbReference type="EC" id="3.2.1.-" evidence="1"/>
<dbReference type="SUPFAM" id="SSF51445">
    <property type="entry name" value="(Trans)glycosidases"/>
    <property type="match status" value="1"/>
</dbReference>
<proteinExistence type="predicted"/>
<dbReference type="RefSeq" id="WP_015440317.1">
    <property type="nucleotide sequence ID" value="NC_020520.1"/>
</dbReference>
<dbReference type="GO" id="GO:0005975">
    <property type="term" value="P:carbohydrate metabolic process"/>
    <property type="evidence" value="ECO:0007669"/>
    <property type="project" value="InterPro"/>
</dbReference>
<sequence>MSFRRGAALPVSTTLGFAESSDLGPTAGNGFYKRWPDDLALLADLGVADLRLTFDWARLQPKPGEFAGDWVERYENLFAAADAIGISVWGAMYDSGVPKWFANEGGIDDDEALTRWWPRWIERVADTFGAHVDGWIPFAVLPDSLPDQVWIDTWRVLGAGEPPVVASLAAADGYSFAGRRNGEFDVLGVALPTHLADDLAVTDDDLRLAAEHWEQTLNDAAAAAPDEPIMISSFTPAHIDPDVSGRMMERLVGAIDAAIGDGIDVTTCLVEPAIAGPDAPSALVGSDRTALPAADAFLIAPGD</sequence>
<dbReference type="InterPro" id="IPR001360">
    <property type="entry name" value="Glyco_hydro_1"/>
</dbReference>
<keyword evidence="1" id="KW-0378">Hydrolase</keyword>
<keyword evidence="1" id="KW-0326">Glycosidase</keyword>
<protein>
    <submittedName>
        <fullName evidence="1">Putative glycosidase</fullName>
        <ecNumber evidence="1">3.2.1.-</ecNumber>
    </submittedName>
</protein>
<dbReference type="GO" id="GO:0004553">
    <property type="term" value="F:hydrolase activity, hydrolyzing O-glycosyl compounds"/>
    <property type="evidence" value="ECO:0007669"/>
    <property type="project" value="InterPro"/>
</dbReference>
<dbReference type="KEGG" id="aym:YM304_07550"/>
<evidence type="ECO:0000313" key="2">
    <source>
        <dbReference type="Proteomes" id="UP000011863"/>
    </source>
</evidence>
<dbReference type="Gene3D" id="3.20.20.80">
    <property type="entry name" value="Glycosidases"/>
    <property type="match status" value="1"/>
</dbReference>
<dbReference type="Pfam" id="PF00232">
    <property type="entry name" value="Glyco_hydro_1"/>
    <property type="match status" value="1"/>
</dbReference>
<dbReference type="OrthoDB" id="9765195at2"/>